<dbReference type="Proteomes" id="UP000078302">
    <property type="component" value="Unassembled WGS sequence"/>
</dbReference>
<proteinExistence type="predicted"/>
<accession>A0A179BM04</accession>
<name>A0A179BM04_ACIFR</name>
<dbReference type="RefSeq" id="WP_064218297.1">
    <property type="nucleotide sequence ID" value="NZ_LVXZ01000034.1"/>
</dbReference>
<evidence type="ECO:0000313" key="2">
    <source>
        <dbReference type="EMBL" id="OAP92692.1"/>
    </source>
</evidence>
<dbReference type="OrthoDB" id="5297719at2"/>
<feature type="compositionally biased region" description="Basic and acidic residues" evidence="1">
    <location>
        <begin position="1"/>
        <end position="11"/>
    </location>
</feature>
<keyword evidence="3" id="KW-1185">Reference proteome</keyword>
<dbReference type="AlphaFoldDB" id="A0A179BM04"/>
<evidence type="ECO:0000313" key="3">
    <source>
        <dbReference type="Proteomes" id="UP000078302"/>
    </source>
</evidence>
<comment type="caution">
    <text evidence="2">The sequence shown here is derived from an EMBL/GenBank/DDBJ whole genome shotgun (WGS) entry which is preliminary data.</text>
</comment>
<evidence type="ECO:0000256" key="1">
    <source>
        <dbReference type="SAM" id="MobiDB-lite"/>
    </source>
</evidence>
<feature type="region of interest" description="Disordered" evidence="1">
    <location>
        <begin position="1"/>
        <end position="21"/>
    </location>
</feature>
<reference evidence="2 3" key="1">
    <citation type="submission" date="2016-04" db="EMBL/GenBank/DDBJ databases">
        <title>Acidithiobacillus ferrooxidans genome sequencing and assembly.</title>
        <authorList>
            <person name="Zhou Z."/>
        </authorList>
    </citation>
    <scope>NUCLEOTIDE SEQUENCE [LARGE SCALE GENOMIC DNA]</scope>
    <source>
        <strain evidence="2 3">BY0502</strain>
    </source>
</reference>
<organism evidence="2 3">
    <name type="scientific">Acidithiobacillus ferrooxidans</name>
    <name type="common">Thiobacillus ferrooxidans</name>
    <dbReference type="NCBI Taxonomy" id="920"/>
    <lineage>
        <taxon>Bacteria</taxon>
        <taxon>Pseudomonadati</taxon>
        <taxon>Pseudomonadota</taxon>
        <taxon>Acidithiobacillia</taxon>
        <taxon>Acidithiobacillales</taxon>
        <taxon>Acidithiobacillaceae</taxon>
        <taxon>Acidithiobacillus</taxon>
    </lineage>
</organism>
<protein>
    <submittedName>
        <fullName evidence="2">Uncharacterized protein</fullName>
    </submittedName>
</protein>
<sequence length="94" mass="10485">MAHFIDPDRKTSNLLPPPMEDGLPEDHLVRFIVEGIEQLDVTRLVQQYAGRGWQIYNRAAPISDVTPSPDLNAFLQEVSEATRETAESIGAKPL</sequence>
<dbReference type="EMBL" id="LVXZ01000034">
    <property type="protein sequence ID" value="OAP92692.1"/>
    <property type="molecule type" value="Genomic_DNA"/>
</dbReference>
<gene>
    <name evidence="2" type="ORF">A4H96_03415</name>
</gene>